<protein>
    <submittedName>
        <fullName evidence="8">Ig-like domain-containing protein</fullName>
    </submittedName>
</protein>
<dbReference type="InterPro" id="IPR003599">
    <property type="entry name" value="Ig_sub"/>
</dbReference>
<evidence type="ECO:0000256" key="2">
    <source>
        <dbReference type="ARBA" id="ARBA00023157"/>
    </source>
</evidence>
<dbReference type="WBParaSite" id="SCUD_0000054801-mRNA-1">
    <property type="protein sequence ID" value="SCUD_0000054801-mRNA-1"/>
    <property type="gene ID" value="SCUD_0000054801"/>
</dbReference>
<dbReference type="STRING" id="6186.A0A183JCZ0"/>
<keyword evidence="3" id="KW-0393">Immunoglobulin domain</keyword>
<sequence>MNLMGIFQIVQYITVEILLLYVSLIEVTRNVYKTNMNISVKNGSMAELSCPMDIVLTRKDLLKTKALSLFLRPTLPDDEGEYRCTLTLKDRIHVHTVSLNISVPPIIIKSPVPYLKVDEGSSLELNCLATGNPPPQVTWKVFSNPLLKDDKTDQKLLSIYDAFSGLGVQNHTEISPIMILSYFISYIYTAINHHNGTLIIGKLHRKMNQRFLCIAANGVQPDDQREVLLSVRCKL</sequence>
<evidence type="ECO:0000313" key="8">
    <source>
        <dbReference type="WBParaSite" id="SCUD_0000054801-mRNA-1"/>
    </source>
</evidence>
<feature type="domain" description="Ig-like" evidence="5">
    <location>
        <begin position="105"/>
        <end position="230"/>
    </location>
</feature>
<evidence type="ECO:0000259" key="5">
    <source>
        <dbReference type="PROSITE" id="PS50835"/>
    </source>
</evidence>
<gene>
    <name evidence="6" type="ORF">SCUD_LOCUS549</name>
</gene>
<dbReference type="AlphaFoldDB" id="A0A183JCZ0"/>
<dbReference type="Gene3D" id="2.60.40.10">
    <property type="entry name" value="Immunoglobulins"/>
    <property type="match status" value="2"/>
</dbReference>
<evidence type="ECO:0000313" key="6">
    <source>
        <dbReference type="EMBL" id="VDO62228.1"/>
    </source>
</evidence>
<evidence type="ECO:0000256" key="3">
    <source>
        <dbReference type="ARBA" id="ARBA00023319"/>
    </source>
</evidence>
<dbReference type="InterPro" id="IPR013783">
    <property type="entry name" value="Ig-like_fold"/>
</dbReference>
<reference evidence="8" key="1">
    <citation type="submission" date="2016-06" db="UniProtKB">
        <authorList>
            <consortium name="WormBaseParasite"/>
        </authorList>
    </citation>
    <scope>IDENTIFICATION</scope>
</reference>
<dbReference type="Pfam" id="PF13927">
    <property type="entry name" value="Ig_3"/>
    <property type="match status" value="1"/>
</dbReference>
<keyword evidence="1" id="KW-0677">Repeat</keyword>
<dbReference type="PANTHER" id="PTHR12231">
    <property type="entry name" value="CTX-RELATED TYPE I TRANSMEMBRANE PROTEIN"/>
    <property type="match status" value="1"/>
</dbReference>
<evidence type="ECO:0000256" key="1">
    <source>
        <dbReference type="ARBA" id="ARBA00022737"/>
    </source>
</evidence>
<evidence type="ECO:0000256" key="4">
    <source>
        <dbReference type="SAM" id="Phobius"/>
    </source>
</evidence>
<proteinExistence type="predicted"/>
<reference evidence="6 7" key="2">
    <citation type="submission" date="2018-11" db="EMBL/GenBank/DDBJ databases">
        <authorList>
            <consortium name="Pathogen Informatics"/>
        </authorList>
    </citation>
    <scope>NUCLEOTIDE SEQUENCE [LARGE SCALE GENOMIC DNA]</scope>
    <source>
        <strain evidence="6">Dakar</strain>
        <strain evidence="7">Dakar, Senegal</strain>
    </source>
</reference>
<dbReference type="GO" id="GO:0043005">
    <property type="term" value="C:neuron projection"/>
    <property type="evidence" value="ECO:0007669"/>
    <property type="project" value="TreeGrafter"/>
</dbReference>
<keyword evidence="2" id="KW-1015">Disulfide bond</keyword>
<evidence type="ECO:0000313" key="7">
    <source>
        <dbReference type="Proteomes" id="UP000279833"/>
    </source>
</evidence>
<dbReference type="EMBL" id="UZAK01000377">
    <property type="protein sequence ID" value="VDO62228.1"/>
    <property type="molecule type" value="Genomic_DNA"/>
</dbReference>
<dbReference type="SUPFAM" id="SSF48726">
    <property type="entry name" value="Immunoglobulin"/>
    <property type="match status" value="2"/>
</dbReference>
<keyword evidence="4" id="KW-1133">Transmembrane helix</keyword>
<keyword evidence="7" id="KW-1185">Reference proteome</keyword>
<keyword evidence="4" id="KW-0472">Membrane</keyword>
<accession>A0A183JCZ0</accession>
<dbReference type="InterPro" id="IPR051170">
    <property type="entry name" value="Neural/epithelial_adhesion"/>
</dbReference>
<dbReference type="InterPro" id="IPR007110">
    <property type="entry name" value="Ig-like_dom"/>
</dbReference>
<dbReference type="Proteomes" id="UP000279833">
    <property type="component" value="Unassembled WGS sequence"/>
</dbReference>
<dbReference type="PANTHER" id="PTHR12231:SF253">
    <property type="entry name" value="DPR-INTERACTING PROTEIN ETA, ISOFORM B-RELATED"/>
    <property type="match status" value="1"/>
</dbReference>
<keyword evidence="4" id="KW-0812">Transmembrane</keyword>
<dbReference type="PROSITE" id="PS50835">
    <property type="entry name" value="IG_LIKE"/>
    <property type="match status" value="1"/>
</dbReference>
<organism evidence="8">
    <name type="scientific">Schistosoma curassoni</name>
    <dbReference type="NCBI Taxonomy" id="6186"/>
    <lineage>
        <taxon>Eukaryota</taxon>
        <taxon>Metazoa</taxon>
        <taxon>Spiralia</taxon>
        <taxon>Lophotrochozoa</taxon>
        <taxon>Platyhelminthes</taxon>
        <taxon>Trematoda</taxon>
        <taxon>Digenea</taxon>
        <taxon>Strigeidida</taxon>
        <taxon>Schistosomatoidea</taxon>
        <taxon>Schistosomatidae</taxon>
        <taxon>Schistosoma</taxon>
    </lineage>
</organism>
<dbReference type="InterPro" id="IPR036179">
    <property type="entry name" value="Ig-like_dom_sf"/>
</dbReference>
<dbReference type="SMART" id="SM00409">
    <property type="entry name" value="IG"/>
    <property type="match status" value="2"/>
</dbReference>
<feature type="transmembrane region" description="Helical" evidence="4">
    <location>
        <begin position="6"/>
        <end position="27"/>
    </location>
</feature>
<name>A0A183JCZ0_9TREM</name>